<reference evidence="2" key="1">
    <citation type="submission" date="2025-08" db="UniProtKB">
        <authorList>
            <consortium name="RefSeq"/>
        </authorList>
    </citation>
    <scope>IDENTIFICATION</scope>
    <source>
        <tissue evidence="2">Blood</tissue>
    </source>
</reference>
<organism evidence="1 2">
    <name type="scientific">Camelus bactrianus</name>
    <name type="common">Bactrian camel</name>
    <dbReference type="NCBI Taxonomy" id="9837"/>
    <lineage>
        <taxon>Eukaryota</taxon>
        <taxon>Metazoa</taxon>
        <taxon>Chordata</taxon>
        <taxon>Craniata</taxon>
        <taxon>Vertebrata</taxon>
        <taxon>Euteleostomi</taxon>
        <taxon>Mammalia</taxon>
        <taxon>Eutheria</taxon>
        <taxon>Laurasiatheria</taxon>
        <taxon>Artiodactyla</taxon>
        <taxon>Tylopoda</taxon>
        <taxon>Camelidae</taxon>
        <taxon>Camelus</taxon>
    </lineage>
</organism>
<accession>A0AC58QNL0</accession>
<keyword evidence="1" id="KW-1185">Reference proteome</keyword>
<dbReference type="Proteomes" id="UP001732780">
    <property type="component" value="Chromosome 7"/>
</dbReference>
<protein>
    <submittedName>
        <fullName evidence="2">Uncharacterized protein LOC123617147 isoform X1</fullName>
    </submittedName>
</protein>
<gene>
    <name evidence="2" type="primary">LOC123617147</name>
</gene>
<name>A0AC58QNL0_CAMBA</name>
<evidence type="ECO:0000313" key="1">
    <source>
        <dbReference type="Proteomes" id="UP001732780"/>
    </source>
</evidence>
<proteinExistence type="predicted"/>
<sequence>MVQLAVSVKGCPRRGSSAFPGEEGLQGCCTRDTKPCTGASTVTHPALCLTLAKLSWGLPSTPLPHCVAPFQGVNYLEDQRLVHRDLVARNVLMKTAQHGKITDFGPECLVMRSTTQKEAKESPSTAVDAHRDNASPFEGTQCIVIMFGPAKLQTGWRKEKRQLFLYKRNFKIKYEIPLNNMWTGDCTNKAGEAINAPKSFVLGWPTMNFVATFK</sequence>
<evidence type="ECO:0000313" key="2">
    <source>
        <dbReference type="RefSeq" id="XP_074223863.1"/>
    </source>
</evidence>
<dbReference type="RefSeq" id="XP_074223863.1">
    <property type="nucleotide sequence ID" value="XM_074367762.1"/>
</dbReference>